<dbReference type="AlphaFoldDB" id="A0A5A8E5G6"/>
<reference evidence="2 3" key="1">
    <citation type="submission" date="2019-07" db="EMBL/GenBank/DDBJ databases">
        <title>Genomes of Cafeteria roenbergensis.</title>
        <authorList>
            <person name="Fischer M.G."/>
            <person name="Hackl T."/>
            <person name="Roman M."/>
        </authorList>
    </citation>
    <scope>NUCLEOTIDE SEQUENCE [LARGE SCALE GENOMIC DNA]</scope>
    <source>
        <strain evidence="2 3">E4-10P</strain>
    </source>
</reference>
<evidence type="ECO:0000313" key="2">
    <source>
        <dbReference type="EMBL" id="KAA0172274.1"/>
    </source>
</evidence>
<name>A0A5A8E5G6_CAFRO</name>
<feature type="compositionally biased region" description="Polar residues" evidence="1">
    <location>
        <begin position="93"/>
        <end position="104"/>
    </location>
</feature>
<organism evidence="2 3">
    <name type="scientific">Cafeteria roenbergensis</name>
    <name type="common">Marine flagellate</name>
    <dbReference type="NCBI Taxonomy" id="33653"/>
    <lineage>
        <taxon>Eukaryota</taxon>
        <taxon>Sar</taxon>
        <taxon>Stramenopiles</taxon>
        <taxon>Bigyra</taxon>
        <taxon>Opalozoa</taxon>
        <taxon>Bicosoecida</taxon>
        <taxon>Cafeteriaceae</taxon>
        <taxon>Cafeteria</taxon>
    </lineage>
</organism>
<sequence length="113" mass="11589">MPRAVAKAKRSRRRSVSARGIRDLRVPAAARVRLTPQAEGGLAEPQQVVAAGDVFGAVMFAVRPMGAAFAPENGSVDLVQSERAGSRLGQAKPQISSTAGSGSPVTVVHGDTG</sequence>
<feature type="compositionally biased region" description="Basic residues" evidence="1">
    <location>
        <begin position="1"/>
        <end position="16"/>
    </location>
</feature>
<evidence type="ECO:0000256" key="1">
    <source>
        <dbReference type="SAM" id="MobiDB-lite"/>
    </source>
</evidence>
<feature type="region of interest" description="Disordered" evidence="1">
    <location>
        <begin position="84"/>
        <end position="113"/>
    </location>
</feature>
<protein>
    <submittedName>
        <fullName evidence="2">Uncharacterized protein</fullName>
    </submittedName>
</protein>
<dbReference type="Proteomes" id="UP000322899">
    <property type="component" value="Unassembled WGS sequence"/>
</dbReference>
<gene>
    <name evidence="2" type="ORF">FNF27_06073</name>
</gene>
<comment type="caution">
    <text evidence="2">The sequence shown here is derived from an EMBL/GenBank/DDBJ whole genome shotgun (WGS) entry which is preliminary data.</text>
</comment>
<evidence type="ECO:0000313" key="3">
    <source>
        <dbReference type="Proteomes" id="UP000322899"/>
    </source>
</evidence>
<proteinExistence type="predicted"/>
<feature type="region of interest" description="Disordered" evidence="1">
    <location>
        <begin position="1"/>
        <end position="20"/>
    </location>
</feature>
<dbReference type="EMBL" id="VLTO01000049">
    <property type="protein sequence ID" value="KAA0172274.1"/>
    <property type="molecule type" value="Genomic_DNA"/>
</dbReference>
<accession>A0A5A8E5G6</accession>